<proteinExistence type="predicted"/>
<dbReference type="InterPro" id="IPR037185">
    <property type="entry name" value="EmrE-like"/>
</dbReference>
<feature type="domain" description="Sugar phosphate transporter" evidence="11">
    <location>
        <begin position="264"/>
        <end position="349"/>
    </location>
</feature>
<keyword evidence="10" id="KW-0812">Transmembrane</keyword>
<evidence type="ECO:0000256" key="8">
    <source>
        <dbReference type="ARBA" id="ARBA00023242"/>
    </source>
</evidence>
<organism evidence="13 14">
    <name type="scientific">Hevea brasiliensis</name>
    <name type="common">Para rubber tree</name>
    <name type="synonym">Siphonia brasiliensis</name>
    <dbReference type="NCBI Taxonomy" id="3981"/>
    <lineage>
        <taxon>Eukaryota</taxon>
        <taxon>Viridiplantae</taxon>
        <taxon>Streptophyta</taxon>
        <taxon>Embryophyta</taxon>
        <taxon>Tracheophyta</taxon>
        <taxon>Spermatophyta</taxon>
        <taxon>Magnoliopsida</taxon>
        <taxon>eudicotyledons</taxon>
        <taxon>Gunneridae</taxon>
        <taxon>Pentapetalae</taxon>
        <taxon>rosids</taxon>
        <taxon>fabids</taxon>
        <taxon>Malpighiales</taxon>
        <taxon>Euphorbiaceae</taxon>
        <taxon>Crotonoideae</taxon>
        <taxon>Micrandreae</taxon>
        <taxon>Hevea</taxon>
    </lineage>
</organism>
<dbReference type="Pfam" id="PF08704">
    <property type="entry name" value="GCD14"/>
    <property type="match status" value="1"/>
</dbReference>
<accession>A0A6A6M7H7</accession>
<dbReference type="PANTHER" id="PTHR12133">
    <property type="entry name" value="TRNA (ADENINE(58)-N(1))-METHYLTRANSFERASE"/>
    <property type="match status" value="1"/>
</dbReference>
<evidence type="ECO:0000259" key="11">
    <source>
        <dbReference type="Pfam" id="PF03151"/>
    </source>
</evidence>
<dbReference type="Proteomes" id="UP000467840">
    <property type="component" value="Chromosome 17"/>
</dbReference>
<evidence type="ECO:0000256" key="1">
    <source>
        <dbReference type="ARBA" id="ARBA00004123"/>
    </source>
</evidence>
<dbReference type="GO" id="GO:0030488">
    <property type="term" value="P:tRNA methylation"/>
    <property type="evidence" value="ECO:0007669"/>
    <property type="project" value="InterPro"/>
</dbReference>
<dbReference type="GO" id="GO:0031515">
    <property type="term" value="C:tRNA (m1A) methyltransferase complex"/>
    <property type="evidence" value="ECO:0007669"/>
    <property type="project" value="InterPro"/>
</dbReference>
<dbReference type="SUPFAM" id="SSF53335">
    <property type="entry name" value="S-adenosyl-L-methionine-dependent methyltransferases"/>
    <property type="match status" value="1"/>
</dbReference>
<dbReference type="InterPro" id="IPR029063">
    <property type="entry name" value="SAM-dependent_MTases_sf"/>
</dbReference>
<gene>
    <name evidence="13" type="ORF">GH714_010136</name>
</gene>
<name>A0A6A6M7H7_HEVBR</name>
<dbReference type="InterPro" id="IPR014816">
    <property type="entry name" value="tRNA_MeTrfase_Gcd14"/>
</dbReference>
<dbReference type="InterPro" id="IPR049470">
    <property type="entry name" value="TRM61_C"/>
</dbReference>
<evidence type="ECO:0000256" key="4">
    <source>
        <dbReference type="ARBA" id="ARBA00022603"/>
    </source>
</evidence>
<dbReference type="PROSITE" id="PS51620">
    <property type="entry name" value="SAM_TRM61"/>
    <property type="match status" value="1"/>
</dbReference>
<keyword evidence="8" id="KW-0539">Nucleus</keyword>
<evidence type="ECO:0000256" key="5">
    <source>
        <dbReference type="ARBA" id="ARBA00022679"/>
    </source>
</evidence>
<dbReference type="InterPro" id="IPR004853">
    <property type="entry name" value="Sugar_P_trans_dom"/>
</dbReference>
<dbReference type="EC" id="2.1.1.220" evidence="3"/>
<keyword evidence="7" id="KW-0819">tRNA processing</keyword>
<keyword evidence="6" id="KW-0949">S-adenosyl-L-methionine</keyword>
<feature type="transmembrane region" description="Helical" evidence="10">
    <location>
        <begin position="337"/>
        <end position="355"/>
    </location>
</feature>
<feature type="transmembrane region" description="Helical" evidence="10">
    <location>
        <begin position="301"/>
        <end position="325"/>
    </location>
</feature>
<evidence type="ECO:0000256" key="3">
    <source>
        <dbReference type="ARBA" id="ARBA00012796"/>
    </source>
</evidence>
<dbReference type="FunFam" id="3.40.50.150:FF:000227">
    <property type="entry name" value="tRNA (adenine(58)-N(1))-methyltransferase"/>
    <property type="match status" value="1"/>
</dbReference>
<keyword evidence="10" id="KW-1133">Transmembrane helix</keyword>
<dbReference type="GO" id="GO:0005634">
    <property type="term" value="C:nucleus"/>
    <property type="evidence" value="ECO:0007669"/>
    <property type="project" value="UniProtKB-SubCell"/>
</dbReference>
<evidence type="ECO:0000256" key="9">
    <source>
        <dbReference type="SAM" id="MobiDB-lite"/>
    </source>
</evidence>
<dbReference type="SUPFAM" id="SSF103481">
    <property type="entry name" value="Multidrug resistance efflux transporter EmrE"/>
    <property type="match status" value="1"/>
</dbReference>
<reference evidence="13 14" key="1">
    <citation type="journal article" date="2020" name="Mol. Plant">
        <title>The Chromosome-Based Rubber Tree Genome Provides New Insights into Spurge Genome Evolution and Rubber Biosynthesis.</title>
        <authorList>
            <person name="Liu J."/>
            <person name="Shi C."/>
            <person name="Shi C.C."/>
            <person name="Li W."/>
            <person name="Zhang Q.J."/>
            <person name="Zhang Y."/>
            <person name="Li K."/>
            <person name="Lu H.F."/>
            <person name="Shi C."/>
            <person name="Zhu S.T."/>
            <person name="Xiao Z.Y."/>
            <person name="Nan H."/>
            <person name="Yue Y."/>
            <person name="Zhu X.G."/>
            <person name="Wu Y."/>
            <person name="Hong X.N."/>
            <person name="Fan G.Y."/>
            <person name="Tong Y."/>
            <person name="Zhang D."/>
            <person name="Mao C.L."/>
            <person name="Liu Y.L."/>
            <person name="Hao S.J."/>
            <person name="Liu W.Q."/>
            <person name="Lv M.Q."/>
            <person name="Zhang H.B."/>
            <person name="Liu Y."/>
            <person name="Hu-Tang G.R."/>
            <person name="Wang J.P."/>
            <person name="Wang J.H."/>
            <person name="Sun Y.H."/>
            <person name="Ni S.B."/>
            <person name="Chen W.B."/>
            <person name="Zhang X.C."/>
            <person name="Jiao Y.N."/>
            <person name="Eichler E.E."/>
            <person name="Li G.H."/>
            <person name="Liu X."/>
            <person name="Gao L.Z."/>
        </authorList>
    </citation>
    <scope>NUCLEOTIDE SEQUENCE [LARGE SCALE GENOMIC DNA]</scope>
    <source>
        <strain evidence="14">cv. GT1</strain>
        <tissue evidence="13">Leaf</tissue>
    </source>
</reference>
<keyword evidence="4" id="KW-0489">Methyltransferase</keyword>
<dbReference type="EMBL" id="JAAGAX010000007">
    <property type="protein sequence ID" value="KAF2308508.1"/>
    <property type="molecule type" value="Genomic_DNA"/>
</dbReference>
<evidence type="ECO:0000256" key="6">
    <source>
        <dbReference type="ARBA" id="ARBA00022691"/>
    </source>
</evidence>
<comment type="subcellular location">
    <subcellularLocation>
        <location evidence="2">Membrane</location>
        <topology evidence="2">Multi-pass membrane protein</topology>
    </subcellularLocation>
    <subcellularLocation>
        <location evidence="1">Nucleus</location>
    </subcellularLocation>
</comment>
<feature type="domain" description="tRNA (adenine(58)-N(1))-methyltransferase catalytic subunit TRM61 C-terminal" evidence="12">
    <location>
        <begin position="26"/>
        <end position="263"/>
    </location>
</feature>
<evidence type="ECO:0000313" key="13">
    <source>
        <dbReference type="EMBL" id="KAF2308508.1"/>
    </source>
</evidence>
<dbReference type="GO" id="GO:0160107">
    <property type="term" value="F:tRNA (adenine(58)-N1)-methyltransferase activity"/>
    <property type="evidence" value="ECO:0007669"/>
    <property type="project" value="UniProtKB-EC"/>
</dbReference>
<sequence>MAIWLSSTGLESLLDPKCLLLSNKGGFVYLLAPTPELWTLVLSHRTQILYIADISFVITYLEIVPGCLVLESGTGSGSLTTSLARAVAPTGHVYTFDFHEQRAALAREDFERTGVSSLVTFGVRDIQGEGFPDEYSGLADSVFLDLPQPWLVIPSAGKMLKQDGILCSFSPCIEQVQHSRETLRSNFTDIKTFEVLLRMYEVCERQMDCGQSDEDVSLGSPPSKRRQCSNERSKVQENTSSPVIMARPCGESRGHTGYLTFARLKSTVSAFQSGCGTVMIIIMWALNLYHRPKLTSSQLTAILPLAVIHTLGNLLMNVSLGKVAVSFTHTIKAVEPFFTVLFAALFLGEVSYMILEMVNPVTHAVGNCVKRVVVIVSSVIFFQTPISPINSLALPVPTVTQLEQSLHDLITMNETLSCKEPPLELLSEANSGLRIAENKLVARVVGLRKYNPWVLKSTVSKIWKLSSECSVKRGSDGCFIFGLRIVKLSMVWFDEGPWLIDNNLVIFKRWPIDKSVEEIDFSRDGFWIQIHGCLRIPGMMRVLDGLEVCLKG</sequence>
<dbReference type="Gene3D" id="3.40.50.150">
    <property type="entry name" value="Vaccinia Virus protein VP39"/>
    <property type="match status" value="1"/>
</dbReference>
<keyword evidence="5" id="KW-0808">Transferase</keyword>
<evidence type="ECO:0000259" key="12">
    <source>
        <dbReference type="Pfam" id="PF08704"/>
    </source>
</evidence>
<feature type="region of interest" description="Disordered" evidence="9">
    <location>
        <begin position="211"/>
        <end position="241"/>
    </location>
</feature>
<evidence type="ECO:0000256" key="2">
    <source>
        <dbReference type="ARBA" id="ARBA00004141"/>
    </source>
</evidence>
<dbReference type="Pfam" id="PF03151">
    <property type="entry name" value="TPT"/>
    <property type="match status" value="1"/>
</dbReference>
<keyword evidence="10" id="KW-0472">Membrane</keyword>
<protein>
    <recommendedName>
        <fullName evidence="3">tRNA (adenine(58)-N(1))-methyltransferase</fullName>
        <ecNumber evidence="3">2.1.1.220</ecNumber>
    </recommendedName>
</protein>
<evidence type="ECO:0000256" key="7">
    <source>
        <dbReference type="ARBA" id="ARBA00022694"/>
    </source>
</evidence>
<dbReference type="AlphaFoldDB" id="A0A6A6M7H7"/>
<keyword evidence="14" id="KW-1185">Reference proteome</keyword>
<feature type="transmembrane region" description="Helical" evidence="10">
    <location>
        <begin position="270"/>
        <end position="289"/>
    </location>
</feature>
<evidence type="ECO:0000313" key="14">
    <source>
        <dbReference type="Proteomes" id="UP000467840"/>
    </source>
</evidence>
<comment type="caution">
    <text evidence="13">The sequence shown here is derived from an EMBL/GenBank/DDBJ whole genome shotgun (WGS) entry which is preliminary data.</text>
</comment>
<dbReference type="PANTHER" id="PTHR12133:SF2">
    <property type="entry name" value="TRNA (ADENINE(58)-N(1))-METHYLTRANSFERASE CATALYTIC SUBUNIT TRMT61A"/>
    <property type="match status" value="1"/>
</dbReference>
<evidence type="ECO:0000256" key="10">
    <source>
        <dbReference type="SAM" id="Phobius"/>
    </source>
</evidence>